<protein>
    <submittedName>
        <fullName evidence="3">Glutathione S-transferase</fullName>
    </submittedName>
</protein>
<dbReference type="InterPro" id="IPR004045">
    <property type="entry name" value="Glutathione_S-Trfase_N"/>
</dbReference>
<dbReference type="RefSeq" id="WP_269035546.1">
    <property type="nucleotide sequence ID" value="NZ_CP114040.1"/>
</dbReference>
<evidence type="ECO:0000259" key="2">
    <source>
        <dbReference type="PROSITE" id="PS50405"/>
    </source>
</evidence>
<feature type="domain" description="GST C-terminal" evidence="2">
    <location>
        <begin position="90"/>
        <end position="255"/>
    </location>
</feature>
<sequence>MSGSPAPLRLITIGFSHYCEKARWALDRAGLDYVEADHVPLFHFAANLAAGARRTVPALVTPRGVLCESTDIVRFADEQLPEARKLFPEEPPLRAEVERMVARFDQLLGPAVRRVAYSLLFTDRGKIRDLVTSTGPAWERRLGRLLARPLTAMMRRALKLDPAPTARSQARLDVIFDEVTQTLEGGRRYLVGDRFTAADLTFAALAAPALMPPQYGYQFSPEVLTPAALDWVERARVTPAGAFALRLFAEERPPVRAQGRSDMSSRTG</sequence>
<dbReference type="PANTHER" id="PTHR43968">
    <property type="match status" value="1"/>
</dbReference>
<dbReference type="Proteomes" id="UP001164459">
    <property type="component" value="Chromosome"/>
</dbReference>
<dbReference type="EMBL" id="CP114040">
    <property type="protein sequence ID" value="WAS93220.1"/>
    <property type="molecule type" value="Genomic_DNA"/>
</dbReference>
<dbReference type="InterPro" id="IPR004046">
    <property type="entry name" value="GST_C"/>
</dbReference>
<keyword evidence="4" id="KW-1185">Reference proteome</keyword>
<dbReference type="CDD" id="cd00570">
    <property type="entry name" value="GST_N_family"/>
    <property type="match status" value="1"/>
</dbReference>
<gene>
    <name evidence="3" type="ORF">O0S08_44225</name>
</gene>
<dbReference type="SUPFAM" id="SSF47616">
    <property type="entry name" value="GST C-terminal domain-like"/>
    <property type="match status" value="1"/>
</dbReference>
<evidence type="ECO:0000259" key="1">
    <source>
        <dbReference type="PROSITE" id="PS50404"/>
    </source>
</evidence>
<evidence type="ECO:0000313" key="4">
    <source>
        <dbReference type="Proteomes" id="UP001164459"/>
    </source>
</evidence>
<dbReference type="PROSITE" id="PS50404">
    <property type="entry name" value="GST_NTER"/>
    <property type="match status" value="1"/>
</dbReference>
<dbReference type="InterPro" id="IPR036282">
    <property type="entry name" value="Glutathione-S-Trfase_C_sf"/>
</dbReference>
<name>A0ABY7H299_9BACT</name>
<dbReference type="Gene3D" id="3.40.30.10">
    <property type="entry name" value="Glutaredoxin"/>
    <property type="match status" value="1"/>
</dbReference>
<reference evidence="3" key="1">
    <citation type="submission" date="2022-11" db="EMBL/GenBank/DDBJ databases">
        <title>Minimal conservation of predation-associated metabolite biosynthetic gene clusters underscores biosynthetic potential of Myxococcota including descriptions for ten novel species: Archangium lansinium sp. nov., Myxococcus landrumus sp. nov., Nannocystis bai.</title>
        <authorList>
            <person name="Ahearne A."/>
            <person name="Stevens C."/>
            <person name="Dowd S."/>
        </authorList>
    </citation>
    <scope>NUCLEOTIDE SEQUENCE</scope>
    <source>
        <strain evidence="3">Fl3</strain>
    </source>
</reference>
<evidence type="ECO:0000313" key="3">
    <source>
        <dbReference type="EMBL" id="WAS93220.1"/>
    </source>
</evidence>
<dbReference type="Pfam" id="PF13417">
    <property type="entry name" value="GST_N_3"/>
    <property type="match status" value="1"/>
</dbReference>
<dbReference type="Gene3D" id="1.20.1050.10">
    <property type="match status" value="1"/>
</dbReference>
<dbReference type="Pfam" id="PF00043">
    <property type="entry name" value="GST_C"/>
    <property type="match status" value="1"/>
</dbReference>
<organism evidence="3 4">
    <name type="scientific">Nannocystis punicea</name>
    <dbReference type="NCBI Taxonomy" id="2995304"/>
    <lineage>
        <taxon>Bacteria</taxon>
        <taxon>Pseudomonadati</taxon>
        <taxon>Myxococcota</taxon>
        <taxon>Polyangia</taxon>
        <taxon>Nannocystales</taxon>
        <taxon>Nannocystaceae</taxon>
        <taxon>Nannocystis</taxon>
    </lineage>
</organism>
<feature type="domain" description="GST N-terminal" evidence="1">
    <location>
        <begin position="6"/>
        <end position="84"/>
    </location>
</feature>
<dbReference type="InterPro" id="IPR036249">
    <property type="entry name" value="Thioredoxin-like_sf"/>
</dbReference>
<accession>A0ABY7H299</accession>
<dbReference type="PROSITE" id="PS50405">
    <property type="entry name" value="GST_CTER"/>
    <property type="match status" value="1"/>
</dbReference>
<dbReference type="PANTHER" id="PTHR43968:SF6">
    <property type="entry name" value="GLUTATHIONE S-TRANSFERASE OMEGA"/>
    <property type="match status" value="1"/>
</dbReference>
<dbReference type="InterPro" id="IPR010987">
    <property type="entry name" value="Glutathione-S-Trfase_C-like"/>
</dbReference>
<dbReference type="InterPro" id="IPR050983">
    <property type="entry name" value="GST_Omega/HSP26"/>
</dbReference>
<proteinExistence type="predicted"/>
<dbReference type="SUPFAM" id="SSF52833">
    <property type="entry name" value="Thioredoxin-like"/>
    <property type="match status" value="1"/>
</dbReference>